<name>A0A263BT93_9BACI</name>
<evidence type="ECO:0000313" key="2">
    <source>
        <dbReference type="EMBL" id="OZM56788.1"/>
    </source>
</evidence>
<dbReference type="Pfam" id="PF10947">
    <property type="entry name" value="DUF2628"/>
    <property type="match status" value="1"/>
</dbReference>
<evidence type="ECO:0000256" key="1">
    <source>
        <dbReference type="SAM" id="Phobius"/>
    </source>
</evidence>
<keyword evidence="1" id="KW-0472">Membrane</keyword>
<dbReference type="InterPro" id="IPR024399">
    <property type="entry name" value="DUF2628"/>
</dbReference>
<accession>A0A263BT93</accession>
<evidence type="ECO:0000313" key="3">
    <source>
        <dbReference type="Proteomes" id="UP000217083"/>
    </source>
</evidence>
<reference evidence="3" key="1">
    <citation type="submission" date="2017-08" db="EMBL/GenBank/DDBJ databases">
        <authorList>
            <person name="Huang Z."/>
        </authorList>
    </citation>
    <scope>NUCLEOTIDE SEQUENCE [LARGE SCALE GENOMIC DNA]</scope>
    <source>
        <strain evidence="3">SA5d-4</strain>
    </source>
</reference>
<feature type="transmembrane region" description="Helical" evidence="1">
    <location>
        <begin position="36"/>
        <end position="53"/>
    </location>
</feature>
<feature type="transmembrane region" description="Helical" evidence="1">
    <location>
        <begin position="200"/>
        <end position="218"/>
    </location>
</feature>
<dbReference type="RefSeq" id="WP_094925203.1">
    <property type="nucleotide sequence ID" value="NZ_NPIA01000005.1"/>
</dbReference>
<feature type="transmembrane region" description="Helical" evidence="1">
    <location>
        <begin position="6"/>
        <end position="24"/>
    </location>
</feature>
<sequence length="280" mass="33500">MNVAEFWLPVLIGLVGGTWVLIYLVKKLDGIEKFRMFSLVFLGYGSAIGMIVMHYVDHIATLLLLPLVLIIFFIWIKMPQTFYEKYIKKHFEKYFPKPDITYSDKVKADKSHKDYYVFDKVSEYSEEEIELIVGKRYQKFLSKWIKMEQTNKHTMFSWSPFFFSVFWYVYRKMWKLPLFVLLALYCLLFYIVLTGNRVEPVVFLMLYFMPGMTAYSSYRLEVLKKLSEIKHKADSEEEQRKLMKKKGGTSWLMVVAFIALFYFFEFLSSFILAIIQKILY</sequence>
<dbReference type="EMBL" id="NPIA01000005">
    <property type="protein sequence ID" value="OZM56788.1"/>
    <property type="molecule type" value="Genomic_DNA"/>
</dbReference>
<keyword evidence="1" id="KW-1133">Transmembrane helix</keyword>
<protein>
    <recommendedName>
        <fullName evidence="4">DUF2628 domain-containing protein</fullName>
    </recommendedName>
</protein>
<dbReference type="AlphaFoldDB" id="A0A263BT93"/>
<keyword evidence="1" id="KW-0812">Transmembrane</keyword>
<feature type="transmembrane region" description="Helical" evidence="1">
    <location>
        <begin position="251"/>
        <end position="275"/>
    </location>
</feature>
<organism evidence="2 3">
    <name type="scientific">Lottiidibacillus patelloidae</name>
    <dbReference type="NCBI Taxonomy" id="2670334"/>
    <lineage>
        <taxon>Bacteria</taxon>
        <taxon>Bacillati</taxon>
        <taxon>Bacillota</taxon>
        <taxon>Bacilli</taxon>
        <taxon>Bacillales</taxon>
        <taxon>Bacillaceae</taxon>
        <taxon>Lottiidibacillus</taxon>
    </lineage>
</organism>
<comment type="caution">
    <text evidence="2">The sequence shown here is derived from an EMBL/GenBank/DDBJ whole genome shotgun (WGS) entry which is preliminary data.</text>
</comment>
<reference evidence="2 3" key="2">
    <citation type="submission" date="2017-09" db="EMBL/GenBank/DDBJ databases">
        <title>Bacillus patelloidae sp. nov., isolated from the intestinal tract of a marine limpet.</title>
        <authorList>
            <person name="Liu R."/>
            <person name="Dong C."/>
            <person name="Shao Z."/>
        </authorList>
    </citation>
    <scope>NUCLEOTIDE SEQUENCE [LARGE SCALE GENOMIC DNA]</scope>
    <source>
        <strain evidence="2 3">SA5d-4</strain>
    </source>
</reference>
<feature type="transmembrane region" description="Helical" evidence="1">
    <location>
        <begin position="153"/>
        <end position="170"/>
    </location>
</feature>
<feature type="transmembrane region" description="Helical" evidence="1">
    <location>
        <begin position="176"/>
        <end position="193"/>
    </location>
</feature>
<evidence type="ECO:0008006" key="4">
    <source>
        <dbReference type="Google" id="ProtNLM"/>
    </source>
</evidence>
<gene>
    <name evidence="2" type="ORF">CIB95_11260</name>
</gene>
<proteinExistence type="predicted"/>
<feature type="transmembrane region" description="Helical" evidence="1">
    <location>
        <begin position="59"/>
        <end position="76"/>
    </location>
</feature>
<dbReference type="Proteomes" id="UP000217083">
    <property type="component" value="Unassembled WGS sequence"/>
</dbReference>
<keyword evidence="3" id="KW-1185">Reference proteome</keyword>